<sequence>MACNARSPPPHSCHSITQPRYRSKPWKASGGYRYCWQTDRPKVTYFTGYCGPDQNSLKQAVAKNGCSLRNEGFVVNRPHIDEPASLQVNRPHIDEPASHR</sequence>
<dbReference type="EMBL" id="JAWDGP010005741">
    <property type="protein sequence ID" value="KAK3752797.1"/>
    <property type="molecule type" value="Genomic_DNA"/>
</dbReference>
<protein>
    <submittedName>
        <fullName evidence="2">Uncharacterized protein</fullName>
    </submittedName>
</protein>
<gene>
    <name evidence="2" type="ORF">RRG08_047569</name>
</gene>
<accession>A0AAE0YP24</accession>
<feature type="region of interest" description="Disordered" evidence="1">
    <location>
        <begin position="1"/>
        <end position="24"/>
    </location>
</feature>
<evidence type="ECO:0000256" key="1">
    <source>
        <dbReference type="SAM" id="MobiDB-lite"/>
    </source>
</evidence>
<feature type="compositionally biased region" description="Basic and acidic residues" evidence="1">
    <location>
        <begin position="91"/>
        <end position="100"/>
    </location>
</feature>
<evidence type="ECO:0000313" key="2">
    <source>
        <dbReference type="EMBL" id="KAK3752797.1"/>
    </source>
</evidence>
<organism evidence="2 3">
    <name type="scientific">Elysia crispata</name>
    <name type="common">lettuce slug</name>
    <dbReference type="NCBI Taxonomy" id="231223"/>
    <lineage>
        <taxon>Eukaryota</taxon>
        <taxon>Metazoa</taxon>
        <taxon>Spiralia</taxon>
        <taxon>Lophotrochozoa</taxon>
        <taxon>Mollusca</taxon>
        <taxon>Gastropoda</taxon>
        <taxon>Heterobranchia</taxon>
        <taxon>Euthyneura</taxon>
        <taxon>Panpulmonata</taxon>
        <taxon>Sacoglossa</taxon>
        <taxon>Placobranchoidea</taxon>
        <taxon>Plakobranchidae</taxon>
        <taxon>Elysia</taxon>
    </lineage>
</organism>
<name>A0AAE0YP24_9GAST</name>
<dbReference type="Proteomes" id="UP001283361">
    <property type="component" value="Unassembled WGS sequence"/>
</dbReference>
<comment type="caution">
    <text evidence="2">The sequence shown here is derived from an EMBL/GenBank/DDBJ whole genome shotgun (WGS) entry which is preliminary data.</text>
</comment>
<proteinExistence type="predicted"/>
<dbReference type="AlphaFoldDB" id="A0AAE0YP24"/>
<keyword evidence="3" id="KW-1185">Reference proteome</keyword>
<feature type="region of interest" description="Disordered" evidence="1">
    <location>
        <begin position="81"/>
        <end position="100"/>
    </location>
</feature>
<evidence type="ECO:0000313" key="3">
    <source>
        <dbReference type="Proteomes" id="UP001283361"/>
    </source>
</evidence>
<reference evidence="2" key="1">
    <citation type="journal article" date="2023" name="G3 (Bethesda)">
        <title>A reference genome for the long-term kleptoplast-retaining sea slug Elysia crispata morphotype clarki.</title>
        <authorList>
            <person name="Eastman K.E."/>
            <person name="Pendleton A.L."/>
            <person name="Shaikh M.A."/>
            <person name="Suttiyut T."/>
            <person name="Ogas R."/>
            <person name="Tomko P."/>
            <person name="Gavelis G."/>
            <person name="Widhalm J.R."/>
            <person name="Wisecaver J.H."/>
        </authorList>
    </citation>
    <scope>NUCLEOTIDE SEQUENCE</scope>
    <source>
        <strain evidence="2">ECLA1</strain>
    </source>
</reference>